<dbReference type="Proteomes" id="UP000005365">
    <property type="component" value="Unassembled WGS sequence"/>
</dbReference>
<dbReference type="EMBL" id="ACKO02000006">
    <property type="protein sequence ID" value="EET44960.1"/>
    <property type="molecule type" value="Genomic_DNA"/>
</dbReference>
<protein>
    <submittedName>
        <fullName evidence="1">Uncharacterized protein</fullName>
    </submittedName>
</protein>
<evidence type="ECO:0000313" key="2">
    <source>
        <dbReference type="Proteomes" id="UP000005365"/>
    </source>
</evidence>
<organism evidence="1 2">
    <name type="scientific">Neisseria sicca ATCC 29256</name>
    <dbReference type="NCBI Taxonomy" id="547045"/>
    <lineage>
        <taxon>Bacteria</taxon>
        <taxon>Pseudomonadati</taxon>
        <taxon>Pseudomonadota</taxon>
        <taxon>Betaproteobacteria</taxon>
        <taxon>Neisseriales</taxon>
        <taxon>Neisseriaceae</taxon>
        <taxon>Neisseria</taxon>
    </lineage>
</organism>
<sequence>MATHHDFPSLRLFPIWEKDANKRKKAILNFTFCCILSKISPLIIQLS</sequence>
<gene>
    <name evidence="1" type="ORF">NEISICOT_01290</name>
</gene>
<proteinExistence type="predicted"/>
<comment type="caution">
    <text evidence="1">The sequence shown here is derived from an EMBL/GenBank/DDBJ whole genome shotgun (WGS) entry which is preliminary data.</text>
</comment>
<name>C6M447_NEISI</name>
<evidence type="ECO:0000313" key="1">
    <source>
        <dbReference type="EMBL" id="EET44960.1"/>
    </source>
</evidence>
<reference evidence="1" key="1">
    <citation type="submission" date="2009-07" db="EMBL/GenBank/DDBJ databases">
        <authorList>
            <person name="Weinstock G."/>
            <person name="Sodergren E."/>
            <person name="Clifton S."/>
            <person name="Fulton L."/>
            <person name="Fulton B."/>
            <person name="Courtney L."/>
            <person name="Fronick C."/>
            <person name="Harrison M."/>
            <person name="Strong C."/>
            <person name="Farmer C."/>
            <person name="Delahaunty K."/>
            <person name="Markovic C."/>
            <person name="Hall O."/>
            <person name="Minx P."/>
            <person name="Tomlinson C."/>
            <person name="Mitreva M."/>
            <person name="Nelson J."/>
            <person name="Hou S."/>
            <person name="Wollam A."/>
            <person name="Pepin K.H."/>
            <person name="Johnson M."/>
            <person name="Bhonagiri V."/>
            <person name="Nash W.E."/>
            <person name="Warren W."/>
            <person name="Chinwalla A."/>
            <person name="Mardis E.R."/>
            <person name="Wilson R.K."/>
        </authorList>
    </citation>
    <scope>NUCLEOTIDE SEQUENCE [LARGE SCALE GENOMIC DNA]</scope>
    <source>
        <strain evidence="1">ATCC 29256</strain>
    </source>
</reference>
<accession>C6M447</accession>
<keyword evidence="2" id="KW-1185">Reference proteome</keyword>
<dbReference type="AlphaFoldDB" id="C6M447"/>